<dbReference type="VEuPathDB" id="TriTrypDB:TcCL_ESM05018"/>
<evidence type="ECO:0000313" key="3">
    <source>
        <dbReference type="EMBL" id="PWV16393.1"/>
    </source>
</evidence>
<feature type="compositionally biased region" description="Polar residues" evidence="1">
    <location>
        <begin position="783"/>
        <end position="798"/>
    </location>
</feature>
<dbReference type="Proteomes" id="UP000246078">
    <property type="component" value="Unassembled WGS sequence"/>
</dbReference>
<dbReference type="EMBL" id="PRFC01000023">
    <property type="protein sequence ID" value="PWV16393.1"/>
    <property type="molecule type" value="Genomic_DNA"/>
</dbReference>
<comment type="caution">
    <text evidence="3">The sequence shown here is derived from an EMBL/GenBank/DDBJ whole genome shotgun (WGS) entry which is preliminary data.</text>
</comment>
<dbReference type="VEuPathDB" id="TriTrypDB:TCSYLVIO_008906"/>
<evidence type="ECO:0008006" key="5">
    <source>
        <dbReference type="Google" id="ProtNLM"/>
    </source>
</evidence>
<dbReference type="Gene3D" id="3.40.50.1000">
    <property type="entry name" value="HAD superfamily/HAD-like"/>
    <property type="match status" value="1"/>
</dbReference>
<dbReference type="InterPro" id="IPR023298">
    <property type="entry name" value="ATPase_P-typ_TM_dom_sf"/>
</dbReference>
<evidence type="ECO:0000313" key="4">
    <source>
        <dbReference type="Proteomes" id="UP000246078"/>
    </source>
</evidence>
<feature type="transmembrane region" description="Helical" evidence="2">
    <location>
        <begin position="1094"/>
        <end position="1113"/>
    </location>
</feature>
<dbReference type="VEuPathDB" id="TriTrypDB:TcCLB.509175.9"/>
<dbReference type="VEuPathDB" id="TriTrypDB:ECC02_001494"/>
<feature type="region of interest" description="Disordered" evidence="1">
    <location>
        <begin position="1"/>
        <end position="26"/>
    </location>
</feature>
<dbReference type="VEuPathDB" id="TriTrypDB:TcG_03369"/>
<evidence type="ECO:0000256" key="1">
    <source>
        <dbReference type="SAM" id="MobiDB-lite"/>
    </source>
</evidence>
<feature type="compositionally biased region" description="Basic and acidic residues" evidence="1">
    <location>
        <begin position="278"/>
        <end position="293"/>
    </location>
</feature>
<feature type="compositionally biased region" description="Basic and acidic residues" evidence="1">
    <location>
        <begin position="750"/>
        <end position="759"/>
    </location>
</feature>
<feature type="transmembrane region" description="Helical" evidence="2">
    <location>
        <begin position="1230"/>
        <end position="1249"/>
    </location>
</feature>
<reference evidence="3 4" key="1">
    <citation type="journal article" date="2018" name="Microb. Genom.">
        <title>Expanding an expanded genome: long-read sequencing of Trypanosoma cruzi.</title>
        <authorList>
            <person name="Berna L."/>
            <person name="Rodriguez M."/>
            <person name="Chiribao M.L."/>
            <person name="Parodi-Talice A."/>
            <person name="Pita S."/>
            <person name="Rijo G."/>
            <person name="Alvarez-Valin F."/>
            <person name="Robello C."/>
        </authorList>
    </citation>
    <scope>NUCLEOTIDE SEQUENCE [LARGE SCALE GENOMIC DNA]</scope>
    <source>
        <strain evidence="3 4">TCC</strain>
    </source>
</reference>
<feature type="transmembrane region" description="Helical" evidence="2">
    <location>
        <begin position="103"/>
        <end position="129"/>
    </location>
</feature>
<feature type="region of interest" description="Disordered" evidence="1">
    <location>
        <begin position="736"/>
        <end position="814"/>
    </location>
</feature>
<dbReference type="VEuPathDB" id="TriTrypDB:C3747_23g319"/>
<dbReference type="PANTHER" id="PTHR13219:SF6">
    <property type="entry name" value="TRANSMEMBRANE PROTEIN 94"/>
    <property type="match status" value="1"/>
</dbReference>
<feature type="transmembrane region" description="Helical" evidence="2">
    <location>
        <begin position="351"/>
        <end position="370"/>
    </location>
</feature>
<dbReference type="PANTHER" id="PTHR13219">
    <property type="entry name" value="TRANSMEMBRANE PROTEIN 94"/>
    <property type="match status" value="1"/>
</dbReference>
<dbReference type="VEuPathDB" id="TriTrypDB:TCDM_05149"/>
<feature type="transmembrane region" description="Helical" evidence="2">
    <location>
        <begin position="1133"/>
        <end position="1157"/>
    </location>
</feature>
<keyword evidence="2" id="KW-0472">Membrane</keyword>
<feature type="region of interest" description="Disordered" evidence="1">
    <location>
        <begin position="248"/>
        <end position="293"/>
    </location>
</feature>
<feature type="compositionally biased region" description="Acidic residues" evidence="1">
    <location>
        <begin position="267"/>
        <end position="277"/>
    </location>
</feature>
<protein>
    <recommendedName>
        <fullName evidence="5">Transmembrane protein</fullName>
    </recommendedName>
</protein>
<dbReference type="VEuPathDB" id="TriTrypDB:C4B63_25g231"/>
<dbReference type="SUPFAM" id="SSF81665">
    <property type="entry name" value="Calcium ATPase, transmembrane domain M"/>
    <property type="match status" value="1"/>
</dbReference>
<keyword evidence="2" id="KW-0812">Transmembrane</keyword>
<evidence type="ECO:0000256" key="2">
    <source>
        <dbReference type="SAM" id="Phobius"/>
    </source>
</evidence>
<feature type="transmembrane region" description="Helical" evidence="2">
    <location>
        <begin position="308"/>
        <end position="331"/>
    </location>
</feature>
<dbReference type="VEuPathDB" id="TriTrypDB:TcYC6_0049000"/>
<gene>
    <name evidence="3" type="ORF">C3747_23g319</name>
</gene>
<dbReference type="VEuPathDB" id="TriTrypDB:Tc_MARK_7594"/>
<dbReference type="InterPro" id="IPR039720">
    <property type="entry name" value="TMEM94"/>
</dbReference>
<feature type="transmembrane region" description="Helical" evidence="2">
    <location>
        <begin position="1261"/>
        <end position="1281"/>
    </location>
</feature>
<accession>A0A2V2X8F5</accession>
<dbReference type="VEuPathDB" id="TriTrypDB:TcCLB.511303.120"/>
<proteinExistence type="predicted"/>
<keyword evidence="2" id="KW-1133">Transmembrane helix</keyword>
<organism evidence="3 4">
    <name type="scientific">Trypanosoma cruzi</name>
    <dbReference type="NCBI Taxonomy" id="5693"/>
    <lineage>
        <taxon>Eukaryota</taxon>
        <taxon>Discoba</taxon>
        <taxon>Euglenozoa</taxon>
        <taxon>Kinetoplastea</taxon>
        <taxon>Metakinetoplastina</taxon>
        <taxon>Trypanosomatida</taxon>
        <taxon>Trypanosomatidae</taxon>
        <taxon>Trypanosoma</taxon>
        <taxon>Schizotrypanum</taxon>
    </lineage>
</organism>
<name>A0A2V2X8F5_TRYCR</name>
<feature type="transmembrane region" description="Helical" evidence="2">
    <location>
        <begin position="74"/>
        <end position="97"/>
    </location>
</feature>
<dbReference type="VEuPathDB" id="TriTrypDB:TcBrA4_0134600"/>
<dbReference type="VEuPathDB" id="TriTrypDB:TcCLB.511761.89"/>
<dbReference type="InterPro" id="IPR023214">
    <property type="entry name" value="HAD_sf"/>
</dbReference>
<dbReference type="VEuPathDB" id="TriTrypDB:BCY84_16808"/>
<sequence>MRGKKREFVVEANAPERYPQEEEEEEIQRPLQRIAHVDTSLPSSAYEQRIVDQLQGLLDASQVNLQESVKMGRIAAAALFFHQGAPVAITFVMLIISCVIDPSAQNITCTVLFSVLYAFCMVVQVYLLWARITEKKMRTAYIMGDVLVRWRRRIMGMMKMPRQSPHERRAAFLESTAILPAKAFRMVAVIDVATGRLKHVLKSLLMRGTKRLDGSKLCTWPYTEPVGPCKLVDVMDMTLKSDAIVLRPLQDKGRPPRRPNSQILENSLEEEEDNTTEDSDHERVPRMDTSDADTKSVSQRMEFLVHRIFLLVWMFGMLLTFVAGFVFHAFLDAPIGQRVFLYPSVALLGLLPVNAILLNRALVLYANVYLERLFSHLVSRPVNALDDRIPRFSFVSIWKALWHVVRQRPGRQLLCFSSSIVEVLGMATVVSLLDATGVVTDMVPLPVVMLMCKPDEHPDVSSSSEDDGGNTGSGGPRPVHDDDVAAVADSTANERKRERKKLAGRKRFQDRLFFELRLTPSQRDDLAVQFADEKESNARQMNISPVALCLLLHALLPEPENLETWTERFRFCDRTVRWARSTHWIARASGFIDSVVDSFRILARIFQINTETRTGYRNDYPEQASTLLVAGEDGTVHAFTMGSAYMVAHNCSFYFTGVSIEELDPEARDELVHIGKMVWEECMGLETVAVSHRILPERYRSVLENNFKWDSDGYSEYFFSNGVQVRATETKNDLEMEGFNGGVQPTSPQAKEETRRQLEDAEELPILKSDQPNQEDEDILNTGLGSTAVQATHDNPSLNLADEGKKPSVKDDDDTPASLDSLLDLLVGDLYVFLALVGLRDSIRPNVESAMTLLDEAGIRCMYFCAENERRTKSLGNRLGLETDWNCCISLKKGAVELDHHSIRAQLPVGIDAIRKHILHVDPIPLQVKMFSHAHSVSTRAMLSILQDNHEVVVSIGSTFNHGNVRSFIQSDLSIGVLPTRRGPVAEKEEVCLRRHGRIVEPSEFSAKKSFNRDLPLYQNVTELLSCSCNLSASPTPSILPIVTTLIRQARLRLSGIGNCVEFTLHANFFVTLVNVFALMTGLPLLISPTATVFELNVIIPILALSCTYTAYADVDPMKTISSRHNYFVRLAIFRHSVLVWCLRYVPSLVALLVLGITCGKHLCQRSVEELALSASDFCMTSTRGYIALTMNYWLIIHSWTHISRHYPLAPNLSFKTRYGKRSSYLFKSFRLVSACVLTSALSILFVVINTLSDGVTVRAFYPSLVHFLTSLLFPVLLLLLDVPIKAWRLRRFTLMQKFRRLSFGTRLGMHSPRGDYEPEGVTYTSTSEELERHEDRVPALKQRLHDVFYRFTTMRRGKIELNCVCCDHIGGNYATYHIHGNDM</sequence>
<feature type="region of interest" description="Disordered" evidence="1">
    <location>
        <begin position="456"/>
        <end position="501"/>
    </location>
</feature>
<feature type="transmembrane region" description="Helical" evidence="2">
    <location>
        <begin position="413"/>
        <end position="433"/>
    </location>
</feature>
<feature type="transmembrane region" description="Helical" evidence="2">
    <location>
        <begin position="1069"/>
        <end position="1087"/>
    </location>
</feature>